<reference evidence="1 2" key="1">
    <citation type="submission" date="2011-02" db="EMBL/GenBank/DDBJ databases">
        <title>The Genome Sequence of Sphaeroforma arctica JP610.</title>
        <authorList>
            <consortium name="The Broad Institute Genome Sequencing Platform"/>
            <person name="Russ C."/>
            <person name="Cuomo C."/>
            <person name="Young S.K."/>
            <person name="Zeng Q."/>
            <person name="Gargeya S."/>
            <person name="Alvarado L."/>
            <person name="Berlin A."/>
            <person name="Chapman S.B."/>
            <person name="Chen Z."/>
            <person name="Freedman E."/>
            <person name="Gellesch M."/>
            <person name="Goldberg J."/>
            <person name="Griggs A."/>
            <person name="Gujja S."/>
            <person name="Heilman E."/>
            <person name="Heiman D."/>
            <person name="Howarth C."/>
            <person name="Mehta T."/>
            <person name="Neiman D."/>
            <person name="Pearson M."/>
            <person name="Roberts A."/>
            <person name="Saif S."/>
            <person name="Shea T."/>
            <person name="Shenoy N."/>
            <person name="Sisk P."/>
            <person name="Stolte C."/>
            <person name="Sykes S."/>
            <person name="White J."/>
            <person name="Yandava C."/>
            <person name="Burger G."/>
            <person name="Gray M.W."/>
            <person name="Holland P.W.H."/>
            <person name="King N."/>
            <person name="Lang F.B.F."/>
            <person name="Roger A.J."/>
            <person name="Ruiz-Trillo I."/>
            <person name="Haas B."/>
            <person name="Nusbaum C."/>
            <person name="Birren B."/>
        </authorList>
    </citation>
    <scope>NUCLEOTIDE SEQUENCE [LARGE SCALE GENOMIC DNA]</scope>
    <source>
        <strain evidence="1 2">JP610</strain>
    </source>
</reference>
<protein>
    <submittedName>
        <fullName evidence="1">Uncharacterized protein</fullName>
    </submittedName>
</protein>
<dbReference type="AlphaFoldDB" id="A0A0L0EYV8"/>
<dbReference type="Proteomes" id="UP000054560">
    <property type="component" value="Unassembled WGS sequence"/>
</dbReference>
<accession>A0A0L0EYV8</accession>
<feature type="non-terminal residue" evidence="1">
    <location>
        <position position="1"/>
    </location>
</feature>
<gene>
    <name evidence="1" type="ORF">SARC_17810</name>
</gene>
<evidence type="ECO:0000313" key="1">
    <source>
        <dbReference type="EMBL" id="KNC69675.1"/>
    </source>
</evidence>
<dbReference type="EMBL" id="KQ253805">
    <property type="protein sequence ID" value="KNC69675.1"/>
    <property type="molecule type" value="Genomic_DNA"/>
</dbReference>
<keyword evidence="2" id="KW-1185">Reference proteome</keyword>
<dbReference type="GeneID" id="25918314"/>
<organism evidence="1 2">
    <name type="scientific">Sphaeroforma arctica JP610</name>
    <dbReference type="NCBI Taxonomy" id="667725"/>
    <lineage>
        <taxon>Eukaryota</taxon>
        <taxon>Ichthyosporea</taxon>
        <taxon>Ichthyophonida</taxon>
        <taxon>Sphaeroforma</taxon>
    </lineage>
</organism>
<proteinExistence type="predicted"/>
<sequence length="40" mass="4119">TVSGVTPNELFQPIDSPVAVDLSADFYTGGILSSVDTHPA</sequence>
<dbReference type="RefSeq" id="XP_014143577.1">
    <property type="nucleotide sequence ID" value="XM_014288102.1"/>
</dbReference>
<evidence type="ECO:0000313" key="2">
    <source>
        <dbReference type="Proteomes" id="UP000054560"/>
    </source>
</evidence>
<name>A0A0L0EYV8_9EUKA</name>